<name>A0A317XYZ1_9BASI</name>
<gene>
    <name evidence="3" type="ORF">BCV70DRAFT_197558</name>
</gene>
<protein>
    <submittedName>
        <fullName evidence="3">Uncharacterized protein</fullName>
    </submittedName>
</protein>
<proteinExistence type="predicted"/>
<sequence length="451" mass="49124">MDPSRLAPETPRRHLLKRINRRSSILPSHDPTEYSSASTSVSSTVRASRRASLISDNAGSANRTPEAIREDENEVDLPDDHNNNESYDVHAEDENGEEAAWAEVDELMDALQRRNQDILELEKKNSELQRELQAEREKTRTGRGDRGGEGGLTRAAAIKLEREFLSQEMILKGLQRDNEDKTIEVEGLRRRMKVMSDFLAKQYGEDDWEAVVHGSVAAVPLNPVKEAPSSPEKEPREFSAVARVLSAVPGRNASPRAQNKGRFAPTLGSDAEINPFSPSKMSPSKTMTAINNDDVVIPALARMQTPLASPTKMYASATAGRSSLGNEFTVAHNDESFEAETDEVEAALPTTERATGSLDAGHHASKQAATAAVSGVHAPGPTALNFDPEMLMASIESVRLLIQGFERNNAMRRAELQDTIERAVEAERRAEKLKADAASAALAPVATTATS</sequence>
<feature type="compositionally biased region" description="Polar residues" evidence="2">
    <location>
        <begin position="54"/>
        <end position="63"/>
    </location>
</feature>
<evidence type="ECO:0000313" key="4">
    <source>
        <dbReference type="Proteomes" id="UP000246740"/>
    </source>
</evidence>
<dbReference type="EMBL" id="KZ819188">
    <property type="protein sequence ID" value="PWZ03342.1"/>
    <property type="molecule type" value="Genomic_DNA"/>
</dbReference>
<feature type="compositionally biased region" description="Basic and acidic residues" evidence="2">
    <location>
        <begin position="128"/>
        <end position="148"/>
    </location>
</feature>
<dbReference type="OrthoDB" id="3363533at2759"/>
<feature type="compositionally biased region" description="Low complexity" evidence="2">
    <location>
        <begin position="35"/>
        <end position="52"/>
    </location>
</feature>
<feature type="region of interest" description="Disordered" evidence="2">
    <location>
        <begin position="1"/>
        <end position="84"/>
    </location>
</feature>
<evidence type="ECO:0000313" key="3">
    <source>
        <dbReference type="EMBL" id="PWZ03342.1"/>
    </source>
</evidence>
<reference evidence="3 4" key="1">
    <citation type="journal article" date="2018" name="Mol. Biol. Evol.">
        <title>Broad Genomic Sampling Reveals a Smut Pathogenic Ancestry of the Fungal Clade Ustilaginomycotina.</title>
        <authorList>
            <person name="Kijpornyongpan T."/>
            <person name="Mondo S.J."/>
            <person name="Barry K."/>
            <person name="Sandor L."/>
            <person name="Lee J."/>
            <person name="Lipzen A."/>
            <person name="Pangilinan J."/>
            <person name="LaButti K."/>
            <person name="Hainaut M."/>
            <person name="Henrissat B."/>
            <person name="Grigoriev I.V."/>
            <person name="Spatafora J.W."/>
            <person name="Aime M.C."/>
        </authorList>
    </citation>
    <scope>NUCLEOTIDE SEQUENCE [LARGE SCALE GENOMIC DNA]</scope>
    <source>
        <strain evidence="3 4">MCA 3645</strain>
    </source>
</reference>
<accession>A0A317XYZ1</accession>
<feature type="region of interest" description="Disordered" evidence="2">
    <location>
        <begin position="128"/>
        <end position="151"/>
    </location>
</feature>
<evidence type="ECO:0000256" key="2">
    <source>
        <dbReference type="SAM" id="MobiDB-lite"/>
    </source>
</evidence>
<keyword evidence="1" id="KW-0175">Coiled coil</keyword>
<feature type="coiled-coil region" evidence="1">
    <location>
        <begin position="413"/>
        <end position="443"/>
    </location>
</feature>
<dbReference type="AlphaFoldDB" id="A0A317XYZ1"/>
<dbReference type="Proteomes" id="UP000246740">
    <property type="component" value="Unassembled WGS sequence"/>
</dbReference>
<evidence type="ECO:0000256" key="1">
    <source>
        <dbReference type="SAM" id="Coils"/>
    </source>
</evidence>
<dbReference type="InParanoid" id="A0A317XYZ1"/>
<keyword evidence="4" id="KW-1185">Reference proteome</keyword>
<organism evidence="3 4">
    <name type="scientific">Testicularia cyperi</name>
    <dbReference type="NCBI Taxonomy" id="1882483"/>
    <lineage>
        <taxon>Eukaryota</taxon>
        <taxon>Fungi</taxon>
        <taxon>Dikarya</taxon>
        <taxon>Basidiomycota</taxon>
        <taxon>Ustilaginomycotina</taxon>
        <taxon>Ustilaginomycetes</taxon>
        <taxon>Ustilaginales</taxon>
        <taxon>Anthracoideaceae</taxon>
        <taxon>Testicularia</taxon>
    </lineage>
</organism>
<feature type="region of interest" description="Disordered" evidence="2">
    <location>
        <begin position="251"/>
        <end position="284"/>
    </location>
</feature>